<proteinExistence type="predicted"/>
<dbReference type="RefSeq" id="WP_275468182.1">
    <property type="nucleotide sequence ID" value="NZ_CP110232.1"/>
</dbReference>
<gene>
    <name evidence="2" type="ORF">OL234_05175</name>
</gene>
<feature type="domain" description="Bacterial Pleckstrin homology" evidence="1">
    <location>
        <begin position="7"/>
        <end position="135"/>
    </location>
</feature>
<dbReference type="SUPFAM" id="SSF50729">
    <property type="entry name" value="PH domain-like"/>
    <property type="match status" value="1"/>
</dbReference>
<protein>
    <submittedName>
        <fullName evidence="2">PH domain-containing protein</fullName>
    </submittedName>
</protein>
<dbReference type="Proteomes" id="UP001179647">
    <property type="component" value="Chromosome"/>
</dbReference>
<accession>A0AAF0CT39</accession>
<evidence type="ECO:0000313" key="3">
    <source>
        <dbReference type="Proteomes" id="UP001179647"/>
    </source>
</evidence>
<keyword evidence="3" id="KW-1185">Reference proteome</keyword>
<dbReference type="Pfam" id="PF08000">
    <property type="entry name" value="bPH_1"/>
    <property type="match status" value="1"/>
</dbReference>
<dbReference type="Gene3D" id="2.30.29.50">
    <property type="entry name" value="Bacterial Pleckstrin homology domain"/>
    <property type="match status" value="1"/>
</dbReference>
<dbReference type="AlphaFoldDB" id="A0AAF0CT39"/>
<reference evidence="2" key="1">
    <citation type="submission" date="2022-10" db="EMBL/GenBank/DDBJ databases">
        <title>Vagococcus sp. isolated from poultry meat.</title>
        <authorList>
            <person name="Johansson P."/>
            <person name="Bjorkroth J."/>
        </authorList>
    </citation>
    <scope>NUCLEOTIDE SEQUENCE</scope>
    <source>
        <strain evidence="2">STAA11</strain>
    </source>
</reference>
<dbReference type="InterPro" id="IPR037063">
    <property type="entry name" value="PHb_sf"/>
</dbReference>
<name>A0AAF0CT39_9ENTE</name>
<dbReference type="KEGG" id="vie:OL234_05175"/>
<organism evidence="2 3">
    <name type="scientific">Vagococcus intermedius</name>
    <dbReference type="NCBI Taxonomy" id="2991418"/>
    <lineage>
        <taxon>Bacteria</taxon>
        <taxon>Bacillati</taxon>
        <taxon>Bacillota</taxon>
        <taxon>Bacilli</taxon>
        <taxon>Lactobacillales</taxon>
        <taxon>Enterococcaceae</taxon>
        <taxon>Vagococcus</taxon>
    </lineage>
</organism>
<evidence type="ECO:0000259" key="1">
    <source>
        <dbReference type="Pfam" id="PF08000"/>
    </source>
</evidence>
<evidence type="ECO:0000313" key="2">
    <source>
        <dbReference type="EMBL" id="WEG72379.1"/>
    </source>
</evidence>
<sequence length="146" mass="17012">MINFKQLLQGTLGNYSELTTEELTEEYGLYLFDNEEITIGYKLVRDVLIFTNHRIIFVDKQGATGKKTAFRSIHLDSIVEVEMETSGFGIDDSEITITYLKNVNQRSNEESHANYKFEFPKKTDILPLYRFLGNISMANRERINHY</sequence>
<dbReference type="InterPro" id="IPR012544">
    <property type="entry name" value="PHb"/>
</dbReference>
<dbReference type="EMBL" id="CP110232">
    <property type="protein sequence ID" value="WEG72379.1"/>
    <property type="molecule type" value="Genomic_DNA"/>
</dbReference>